<evidence type="ECO:0000259" key="8">
    <source>
        <dbReference type="Pfam" id="PF07683"/>
    </source>
</evidence>
<comment type="similarity">
    <text evidence="4">Belongs to the SIMIBI class G3E GTPase family. ZNG1 subfamily.</text>
</comment>
<feature type="domain" description="CobW C-terminal" evidence="8">
    <location>
        <begin position="226"/>
        <end position="318"/>
    </location>
</feature>
<keyword evidence="10" id="KW-1185">Reference proteome</keyword>
<reference evidence="9 10" key="1">
    <citation type="journal article" date="2017" name="Front. Microbiol.">
        <title>Labilibaculum manganireducens gen. nov., sp. nov. and Labilibaculum filiforme sp. nov., Novel Bacteroidetes Isolated from Subsurface Sediments of the Baltic Sea.</title>
        <authorList>
            <person name="Vandieken V."/>
            <person name="Marshall I.P."/>
            <person name="Niemann H."/>
            <person name="Engelen B."/>
            <person name="Cypionka H."/>
        </authorList>
    </citation>
    <scope>NUCLEOTIDE SEQUENCE [LARGE SCALE GENOMIC DNA]</scope>
    <source>
        <strain evidence="9 10">59.16B</strain>
    </source>
</reference>
<comment type="function">
    <text evidence="5">Zinc chaperone that directly transfers zinc cofactor to target proteins, thereby activating them. Zinc is transferred from the CXCC motif in the GTPase domain to the zinc binding site in target proteins in a process requiring GTP hydrolysis.</text>
</comment>
<dbReference type="GO" id="GO:0000166">
    <property type="term" value="F:nucleotide binding"/>
    <property type="evidence" value="ECO:0007669"/>
    <property type="project" value="UniProtKB-KW"/>
</dbReference>
<evidence type="ECO:0000256" key="2">
    <source>
        <dbReference type="ARBA" id="ARBA00022801"/>
    </source>
</evidence>
<dbReference type="PANTHER" id="PTHR13748">
    <property type="entry name" value="COBW-RELATED"/>
    <property type="match status" value="1"/>
</dbReference>
<dbReference type="Gene3D" id="3.30.1220.10">
    <property type="entry name" value="CobW-like, C-terminal domain"/>
    <property type="match status" value="1"/>
</dbReference>
<gene>
    <name evidence="9" type="ORF">BZG02_15490</name>
</gene>
<evidence type="ECO:0000313" key="9">
    <source>
        <dbReference type="EMBL" id="PKQ61617.1"/>
    </source>
</evidence>
<dbReference type="CDD" id="cd03112">
    <property type="entry name" value="CobW-like"/>
    <property type="match status" value="1"/>
</dbReference>
<dbReference type="Gene3D" id="3.40.50.300">
    <property type="entry name" value="P-loop containing nucleotide triphosphate hydrolases"/>
    <property type="match status" value="1"/>
</dbReference>
<comment type="caution">
    <text evidence="9">The sequence shown here is derived from an EMBL/GenBank/DDBJ whole genome shotgun (WGS) entry which is preliminary data.</text>
</comment>
<dbReference type="InterPro" id="IPR027417">
    <property type="entry name" value="P-loop_NTPase"/>
</dbReference>
<evidence type="ECO:0000256" key="5">
    <source>
        <dbReference type="ARBA" id="ARBA00045658"/>
    </source>
</evidence>
<dbReference type="InterPro" id="IPR003495">
    <property type="entry name" value="CobW/HypB/UreG_nucleotide-bd"/>
</dbReference>
<keyword evidence="1" id="KW-0547">Nucleotide-binding</keyword>
<accession>A0A2N3HU96</accession>
<comment type="catalytic activity">
    <reaction evidence="6">
        <text>GTP + H2O = GDP + phosphate + H(+)</text>
        <dbReference type="Rhea" id="RHEA:19669"/>
        <dbReference type="ChEBI" id="CHEBI:15377"/>
        <dbReference type="ChEBI" id="CHEBI:15378"/>
        <dbReference type="ChEBI" id="CHEBI:37565"/>
        <dbReference type="ChEBI" id="CHEBI:43474"/>
        <dbReference type="ChEBI" id="CHEBI:58189"/>
    </reaction>
    <physiologicalReaction direction="left-to-right" evidence="6">
        <dbReference type="Rhea" id="RHEA:19670"/>
    </physiologicalReaction>
</comment>
<dbReference type="EMBL" id="MVDD01000013">
    <property type="protein sequence ID" value="PKQ61617.1"/>
    <property type="molecule type" value="Genomic_DNA"/>
</dbReference>
<dbReference type="AlphaFoldDB" id="A0A2N3HU96"/>
<dbReference type="InterPro" id="IPR051316">
    <property type="entry name" value="Zinc-reg_GTPase_activator"/>
</dbReference>
<protein>
    <recommendedName>
        <fullName evidence="11">CobW C-terminal domain-containing protein</fullName>
    </recommendedName>
</protein>
<dbReference type="GO" id="GO:0016787">
    <property type="term" value="F:hydrolase activity"/>
    <property type="evidence" value="ECO:0007669"/>
    <property type="project" value="UniProtKB-KW"/>
</dbReference>
<proteinExistence type="inferred from homology"/>
<feature type="domain" description="CobW/HypB/UreG nucleotide-binding" evidence="7">
    <location>
        <begin position="5"/>
        <end position="181"/>
    </location>
</feature>
<name>A0A2N3HU96_9BACT</name>
<sequence>MSKIPVTIITGFLGTGKTSLLNQLISSYPDKKFAIIENEFGEINIDSELVTNIKNENIFELSNGCICCSLNDELYVVLQNLIQSNHQFNHLLIETTGIADPGGILASFITDPFIKKEFELDAVICLVDATNASHILNKEIVLTKQIAISDQILLNKTDLAGREKTNLVRAEIEKINQFAKIEECVFAKPKNMNLLDSFSYDPSKIYQFVLGLEINSNSTNELTHGIENMCYTSTIPMDQMKLGMWLDAFLKFNQDSIYRIKGILYLQGVDKRIILQSVHTQIQATVGKSWETGELKESKIVIIGKQLNRKVIERNLKELHIH</sequence>
<evidence type="ECO:0000313" key="10">
    <source>
        <dbReference type="Proteomes" id="UP000233535"/>
    </source>
</evidence>
<dbReference type="PANTHER" id="PTHR13748:SF62">
    <property type="entry name" value="COBW DOMAIN-CONTAINING PROTEIN"/>
    <property type="match status" value="1"/>
</dbReference>
<dbReference type="InterPro" id="IPR011629">
    <property type="entry name" value="CobW-like_C"/>
</dbReference>
<dbReference type="Pfam" id="PF07683">
    <property type="entry name" value="CobW_C"/>
    <property type="match status" value="1"/>
</dbReference>
<evidence type="ECO:0000256" key="4">
    <source>
        <dbReference type="ARBA" id="ARBA00034320"/>
    </source>
</evidence>
<dbReference type="RefSeq" id="WP_180335749.1">
    <property type="nucleotide sequence ID" value="NZ_MVDD01000013.1"/>
</dbReference>
<organism evidence="9 10">
    <name type="scientific">Labilibaculum filiforme</name>
    <dbReference type="NCBI Taxonomy" id="1940526"/>
    <lineage>
        <taxon>Bacteria</taxon>
        <taxon>Pseudomonadati</taxon>
        <taxon>Bacteroidota</taxon>
        <taxon>Bacteroidia</taxon>
        <taxon>Marinilabiliales</taxon>
        <taxon>Marinifilaceae</taxon>
        <taxon>Labilibaculum</taxon>
    </lineage>
</organism>
<evidence type="ECO:0000256" key="3">
    <source>
        <dbReference type="ARBA" id="ARBA00023186"/>
    </source>
</evidence>
<evidence type="ECO:0008006" key="11">
    <source>
        <dbReference type="Google" id="ProtNLM"/>
    </source>
</evidence>
<dbReference type="SUPFAM" id="SSF90002">
    <property type="entry name" value="Hypothetical protein YjiA, C-terminal domain"/>
    <property type="match status" value="1"/>
</dbReference>
<dbReference type="GO" id="GO:0005737">
    <property type="term" value="C:cytoplasm"/>
    <property type="evidence" value="ECO:0007669"/>
    <property type="project" value="TreeGrafter"/>
</dbReference>
<dbReference type="SUPFAM" id="SSF52540">
    <property type="entry name" value="P-loop containing nucleoside triphosphate hydrolases"/>
    <property type="match status" value="1"/>
</dbReference>
<evidence type="ECO:0000256" key="1">
    <source>
        <dbReference type="ARBA" id="ARBA00022741"/>
    </source>
</evidence>
<keyword evidence="2" id="KW-0378">Hydrolase</keyword>
<dbReference type="Proteomes" id="UP000233535">
    <property type="component" value="Unassembled WGS sequence"/>
</dbReference>
<dbReference type="Pfam" id="PF02492">
    <property type="entry name" value="cobW"/>
    <property type="match status" value="1"/>
</dbReference>
<dbReference type="InterPro" id="IPR036627">
    <property type="entry name" value="CobW-likC_sf"/>
</dbReference>
<evidence type="ECO:0000259" key="7">
    <source>
        <dbReference type="Pfam" id="PF02492"/>
    </source>
</evidence>
<evidence type="ECO:0000256" key="6">
    <source>
        <dbReference type="ARBA" id="ARBA00049117"/>
    </source>
</evidence>
<keyword evidence="3" id="KW-0143">Chaperone</keyword>